<evidence type="ECO:0000313" key="2">
    <source>
        <dbReference type="Proteomes" id="UP001652660"/>
    </source>
</evidence>
<keyword evidence="1" id="KW-0472">Membrane</keyword>
<dbReference type="OrthoDB" id="674678at2759"/>
<accession>A0A6P6UVU0</accession>
<keyword evidence="1" id="KW-0812">Transmembrane</keyword>
<sequence length="234" mass="26213">MAERRNDQQVHPLPQSYTYNTAFNVKRDQESASSDSDEIRRKKRLKYLAYFAAFVVFQTGIIVLFSLTIMKIRTPKFRVRSSPFETFDAGTTTNPSFNYRMNAELGVRNNNFGTYKFQNSTIYFSYNGTPIGETLVPNSKAGWLSTKKLNVVVDLSSNNLASNSQLGNDLSTGVLKLNAQSKLSGKDFVVSFPKLLGGFVTKIVLSVTFGLVLDVHVFGPALLDVEFAKVDYER</sequence>
<reference evidence="2" key="1">
    <citation type="journal article" date="2025" name="Foods">
        <title>Unveiling the Microbial Signatures of Arabica Coffee Cherries: Insights into Ripeness Specific Diversity, Functional Traits, and Implications for Quality and Safety.</title>
        <authorList>
            <consortium name="RefSeq"/>
            <person name="Tenea G.N."/>
            <person name="Cifuentes V."/>
            <person name="Reyes P."/>
            <person name="Cevallos-Vallejos M."/>
        </authorList>
    </citation>
    <scope>NUCLEOTIDE SEQUENCE [LARGE SCALE GENOMIC DNA]</scope>
</reference>
<feature type="transmembrane region" description="Helical" evidence="1">
    <location>
        <begin position="47"/>
        <end position="70"/>
    </location>
</feature>
<evidence type="ECO:0000313" key="3">
    <source>
        <dbReference type="RefSeq" id="XP_027093757.2"/>
    </source>
</evidence>
<proteinExistence type="predicted"/>
<reference evidence="3" key="2">
    <citation type="submission" date="2025-08" db="UniProtKB">
        <authorList>
            <consortium name="RefSeq"/>
        </authorList>
    </citation>
    <scope>IDENTIFICATION</scope>
    <source>
        <tissue evidence="3">Leaves</tissue>
    </source>
</reference>
<protein>
    <submittedName>
        <fullName evidence="3">Late embryogenesis abundant protein At1g64065-like</fullName>
    </submittedName>
</protein>
<dbReference type="InterPro" id="IPR055301">
    <property type="entry name" value="Lea14-like_2"/>
</dbReference>
<dbReference type="Proteomes" id="UP001652660">
    <property type="component" value="Chromosome 10c"/>
</dbReference>
<dbReference type="RefSeq" id="XP_027093757.2">
    <property type="nucleotide sequence ID" value="XM_027237956.2"/>
</dbReference>
<name>A0A6P6UVU0_COFAR</name>
<dbReference type="GeneID" id="113714160"/>
<keyword evidence="2" id="KW-1185">Reference proteome</keyword>
<dbReference type="PANTHER" id="PTHR31852">
    <property type="entry name" value="LATE EMBRYOGENESIS ABUNDANT (LEA) HYDROXYPROLINE-RICH GLYCOPROTEIN FAMILY"/>
    <property type="match status" value="1"/>
</dbReference>
<evidence type="ECO:0000256" key="1">
    <source>
        <dbReference type="SAM" id="Phobius"/>
    </source>
</evidence>
<dbReference type="AlphaFoldDB" id="A0A6P6UVU0"/>
<organism evidence="2 3">
    <name type="scientific">Coffea arabica</name>
    <name type="common">Arabian coffee</name>
    <dbReference type="NCBI Taxonomy" id="13443"/>
    <lineage>
        <taxon>Eukaryota</taxon>
        <taxon>Viridiplantae</taxon>
        <taxon>Streptophyta</taxon>
        <taxon>Embryophyta</taxon>
        <taxon>Tracheophyta</taxon>
        <taxon>Spermatophyta</taxon>
        <taxon>Magnoliopsida</taxon>
        <taxon>eudicotyledons</taxon>
        <taxon>Gunneridae</taxon>
        <taxon>Pentapetalae</taxon>
        <taxon>asterids</taxon>
        <taxon>lamiids</taxon>
        <taxon>Gentianales</taxon>
        <taxon>Rubiaceae</taxon>
        <taxon>Ixoroideae</taxon>
        <taxon>Gardenieae complex</taxon>
        <taxon>Bertiereae - Coffeeae clade</taxon>
        <taxon>Coffeeae</taxon>
        <taxon>Coffea</taxon>
    </lineage>
</organism>
<keyword evidence="1" id="KW-1133">Transmembrane helix</keyword>
<gene>
    <name evidence="3" type="primary">LOC113714160</name>
</gene>